<gene>
    <name evidence="1" type="ORF">M6B38_395600</name>
</gene>
<proteinExistence type="predicted"/>
<protein>
    <submittedName>
        <fullName evidence="1">Uncharacterized protein</fullName>
    </submittedName>
</protein>
<dbReference type="EMBL" id="JANAVB010025198">
    <property type="protein sequence ID" value="KAJ6820830.1"/>
    <property type="molecule type" value="Genomic_DNA"/>
</dbReference>
<reference evidence="1" key="1">
    <citation type="journal article" date="2023" name="GigaByte">
        <title>Genome assembly of the bearded iris, Iris pallida Lam.</title>
        <authorList>
            <person name="Bruccoleri R.E."/>
            <person name="Oakeley E.J."/>
            <person name="Faust A.M.E."/>
            <person name="Altorfer M."/>
            <person name="Dessus-Babus S."/>
            <person name="Burckhardt D."/>
            <person name="Oertli M."/>
            <person name="Naumann U."/>
            <person name="Petersen F."/>
            <person name="Wong J."/>
        </authorList>
    </citation>
    <scope>NUCLEOTIDE SEQUENCE</scope>
    <source>
        <strain evidence="1">GSM-AAB239-AS_SAM_17_03QT</strain>
    </source>
</reference>
<organism evidence="1 2">
    <name type="scientific">Iris pallida</name>
    <name type="common">Sweet iris</name>
    <dbReference type="NCBI Taxonomy" id="29817"/>
    <lineage>
        <taxon>Eukaryota</taxon>
        <taxon>Viridiplantae</taxon>
        <taxon>Streptophyta</taxon>
        <taxon>Embryophyta</taxon>
        <taxon>Tracheophyta</taxon>
        <taxon>Spermatophyta</taxon>
        <taxon>Magnoliopsida</taxon>
        <taxon>Liliopsida</taxon>
        <taxon>Asparagales</taxon>
        <taxon>Iridaceae</taxon>
        <taxon>Iridoideae</taxon>
        <taxon>Irideae</taxon>
        <taxon>Iris</taxon>
    </lineage>
</organism>
<evidence type="ECO:0000313" key="2">
    <source>
        <dbReference type="Proteomes" id="UP001140949"/>
    </source>
</evidence>
<name>A0AAX6FWU7_IRIPA</name>
<evidence type="ECO:0000313" key="1">
    <source>
        <dbReference type="EMBL" id="KAJ6820830.1"/>
    </source>
</evidence>
<sequence length="76" mass="8501">MIINTKWSWTTARARGGVCCDRERGFRGMIKGGICRPRRIQKGLTGCLGAGLGTKRRKCGVFSRYYQGVPVAQHDR</sequence>
<dbReference type="Proteomes" id="UP001140949">
    <property type="component" value="Unassembled WGS sequence"/>
</dbReference>
<reference evidence="1" key="2">
    <citation type="submission" date="2023-04" db="EMBL/GenBank/DDBJ databases">
        <authorList>
            <person name="Bruccoleri R.E."/>
            <person name="Oakeley E.J."/>
            <person name="Faust A.-M."/>
            <person name="Dessus-Babus S."/>
            <person name="Altorfer M."/>
            <person name="Burckhardt D."/>
            <person name="Oertli M."/>
            <person name="Naumann U."/>
            <person name="Petersen F."/>
            <person name="Wong J."/>
        </authorList>
    </citation>
    <scope>NUCLEOTIDE SEQUENCE</scope>
    <source>
        <strain evidence="1">GSM-AAB239-AS_SAM_17_03QT</strain>
        <tissue evidence="1">Leaf</tissue>
    </source>
</reference>
<accession>A0AAX6FWU7</accession>
<dbReference type="AlphaFoldDB" id="A0AAX6FWU7"/>
<keyword evidence="2" id="KW-1185">Reference proteome</keyword>
<comment type="caution">
    <text evidence="1">The sequence shown here is derived from an EMBL/GenBank/DDBJ whole genome shotgun (WGS) entry which is preliminary data.</text>
</comment>